<dbReference type="AlphaFoldDB" id="A0A8I0MSX7"/>
<reference evidence="3 4" key="1">
    <citation type="submission" date="2015-06" db="EMBL/GenBank/DDBJ databases">
        <title>Genome sequence of Pseudoalteromonas peptidolytica.</title>
        <authorList>
            <person name="Xie B.-B."/>
            <person name="Rong J.-C."/>
            <person name="Qin Q.-L."/>
            <person name="Zhang Y.-Z."/>
        </authorList>
    </citation>
    <scope>NUCLEOTIDE SEQUENCE [LARGE SCALE GENOMIC DNA]</scope>
    <source>
        <strain evidence="3 4">F12-50-A1</strain>
    </source>
</reference>
<dbReference type="InterPro" id="IPR033856">
    <property type="entry name" value="Trp_halogen"/>
</dbReference>
<feature type="binding site" evidence="2">
    <location>
        <position position="341"/>
    </location>
    <ligand>
        <name>L-tryptophan</name>
        <dbReference type="ChEBI" id="CHEBI:57912"/>
    </ligand>
</feature>
<evidence type="ECO:0000313" key="4">
    <source>
        <dbReference type="Proteomes" id="UP000660708"/>
    </source>
</evidence>
<dbReference type="PANTHER" id="PTHR43747:SF4">
    <property type="entry name" value="FLAVIN-DEPENDENT TRYPTOPHAN HALOGENASE"/>
    <property type="match status" value="1"/>
</dbReference>
<dbReference type="GO" id="GO:0000166">
    <property type="term" value="F:nucleotide binding"/>
    <property type="evidence" value="ECO:0007669"/>
    <property type="project" value="UniProtKB-KW"/>
</dbReference>
<dbReference type="RefSeq" id="WP_147389295.1">
    <property type="nucleotide sequence ID" value="NZ_AQHF01000017.1"/>
</dbReference>
<dbReference type="PIRSF" id="PIRSF011396">
    <property type="entry name" value="Trp_halogenase"/>
    <property type="match status" value="1"/>
</dbReference>
<protein>
    <recommendedName>
        <fullName evidence="5">Tryptophan halogenase</fullName>
    </recommendedName>
</protein>
<feature type="binding site" evidence="2">
    <location>
        <position position="187"/>
    </location>
    <ligand>
        <name>FAD</name>
        <dbReference type="ChEBI" id="CHEBI:57692"/>
    </ligand>
</feature>
<feature type="binding site" evidence="2">
    <location>
        <begin position="18"/>
        <end position="21"/>
    </location>
    <ligand>
        <name>FAD</name>
        <dbReference type="ChEBI" id="CHEBI:57692"/>
    </ligand>
</feature>
<comment type="caution">
    <text evidence="3">The sequence shown here is derived from an EMBL/GenBank/DDBJ whole genome shotgun (WGS) entry which is preliminary data.</text>
</comment>
<keyword evidence="2" id="KW-0274">FAD</keyword>
<keyword evidence="4" id="KW-1185">Reference proteome</keyword>
<keyword evidence="2" id="KW-0285">Flavoprotein</keyword>
<dbReference type="InterPro" id="IPR036188">
    <property type="entry name" value="FAD/NAD-bd_sf"/>
</dbReference>
<dbReference type="EMBL" id="AQHF01000017">
    <property type="protein sequence ID" value="MBE0344669.1"/>
    <property type="molecule type" value="Genomic_DNA"/>
</dbReference>
<dbReference type="Proteomes" id="UP000660708">
    <property type="component" value="Unassembled WGS sequence"/>
</dbReference>
<dbReference type="SUPFAM" id="SSF51905">
    <property type="entry name" value="FAD/NAD(P)-binding domain"/>
    <property type="match status" value="1"/>
</dbReference>
<sequence>MKTHLPTKTIQSLTILGGGTAGWMCAAYLAKHQPTLSVTVIESPHIASIGIGEGSTPHLQHFMQSLGVKECDWMPACQASYKTGIYFDNWNGDNSGYFHPFFSEMDAKTAEVYFVNANARRRGSEYIDKPEHYFLAAVLADKQQAPIPQQPLPRALEFGYHFDAQKLAQWLSAFSLARGVKHRQSTVTSVQHDSQTVIALTLESGEQIKSDFYVDASGFNGLLIEKTLEVPFISFSDQLLNDSAIAIAGDKITPLPSSTAAIAMPCGWRWQIPLQSRTGHGYVYSSAHISAQQAEAQLRQAAQLDTGPAKHLTMKVGMMARCVEGNVFAIGLAQSFIEPLEATALMVTGYSIELLHRLLSQQLEAQAINQQLSDLVLGIKEYVLAHYATSKRTDTQYWQDAKVAALNVRELDALLTHWRDGGDFDAWLHQHRSQSPYIRPSWYCLLGGMDHRDSCCQMPFEQAPTHIELAAKAYLTQLSDKHFIAHTKALQQLLLSDQRSA</sequence>
<proteinExistence type="predicted"/>
<feature type="active site" evidence="1">
    <location>
        <position position="82"/>
    </location>
</feature>
<feature type="binding site" evidence="2">
    <location>
        <position position="332"/>
    </location>
    <ligand>
        <name>FAD</name>
        <dbReference type="ChEBI" id="CHEBI:57692"/>
    </ligand>
</feature>
<dbReference type="Pfam" id="PF04820">
    <property type="entry name" value="Trp_halogenase"/>
    <property type="match status" value="1"/>
</dbReference>
<dbReference type="PANTHER" id="PTHR43747">
    <property type="entry name" value="FAD-BINDING PROTEIN"/>
    <property type="match status" value="1"/>
</dbReference>
<evidence type="ECO:0000256" key="1">
    <source>
        <dbReference type="PIRSR" id="PIRSR011396-1"/>
    </source>
</evidence>
<dbReference type="Gene3D" id="3.50.50.60">
    <property type="entry name" value="FAD/NAD(P)-binding domain"/>
    <property type="match status" value="1"/>
</dbReference>
<evidence type="ECO:0000256" key="2">
    <source>
        <dbReference type="PIRSR" id="PIRSR011396-2"/>
    </source>
</evidence>
<keyword evidence="2" id="KW-0547">Nucleotide-binding</keyword>
<gene>
    <name evidence="3" type="ORF">PPEP_a2300</name>
</gene>
<organism evidence="3 4">
    <name type="scientific">Pseudoalteromonas peptidolytica F12-50-A1</name>
    <dbReference type="NCBI Taxonomy" id="1315280"/>
    <lineage>
        <taxon>Bacteria</taxon>
        <taxon>Pseudomonadati</taxon>
        <taxon>Pseudomonadota</taxon>
        <taxon>Gammaproteobacteria</taxon>
        <taxon>Alteromonadales</taxon>
        <taxon>Pseudoalteromonadaceae</taxon>
        <taxon>Pseudoalteromonas</taxon>
    </lineage>
</organism>
<dbReference type="InterPro" id="IPR006905">
    <property type="entry name" value="Flavin_halogenase"/>
</dbReference>
<evidence type="ECO:0000313" key="3">
    <source>
        <dbReference type="EMBL" id="MBE0344669.1"/>
    </source>
</evidence>
<feature type="binding site" evidence="2">
    <location>
        <position position="82"/>
    </location>
    <ligand>
        <name>7-chloro-L-tryptophan</name>
        <dbReference type="ChEBI" id="CHEBI:58713"/>
    </ligand>
</feature>
<dbReference type="GO" id="GO:0004497">
    <property type="term" value="F:monooxygenase activity"/>
    <property type="evidence" value="ECO:0007669"/>
    <property type="project" value="InterPro"/>
</dbReference>
<accession>A0A8I0MSX7</accession>
<dbReference type="InterPro" id="IPR050816">
    <property type="entry name" value="Flavin-dep_Halogenase_NPB"/>
</dbReference>
<evidence type="ECO:0008006" key="5">
    <source>
        <dbReference type="Google" id="ProtNLM"/>
    </source>
</evidence>
<name>A0A8I0MSX7_9GAMM</name>